<accession>A0A0A9F2F2</accession>
<protein>
    <submittedName>
        <fullName evidence="1">Uncharacterized protein</fullName>
    </submittedName>
</protein>
<sequence>MVLLPNPLIIWVLLKVISRLALILEYYVEFSSTNN</sequence>
<dbReference type="EMBL" id="GBRH01191394">
    <property type="protein sequence ID" value="JAE06502.1"/>
    <property type="molecule type" value="Transcribed_RNA"/>
</dbReference>
<dbReference type="AlphaFoldDB" id="A0A0A9F2F2"/>
<evidence type="ECO:0000313" key="1">
    <source>
        <dbReference type="EMBL" id="JAE06502.1"/>
    </source>
</evidence>
<proteinExistence type="predicted"/>
<reference evidence="1" key="1">
    <citation type="submission" date="2014-09" db="EMBL/GenBank/DDBJ databases">
        <authorList>
            <person name="Magalhaes I.L.F."/>
            <person name="Oliveira U."/>
            <person name="Santos F.R."/>
            <person name="Vidigal T.H.D.A."/>
            <person name="Brescovit A.D."/>
            <person name="Santos A.J."/>
        </authorList>
    </citation>
    <scope>NUCLEOTIDE SEQUENCE</scope>
    <source>
        <tissue evidence="1">Shoot tissue taken approximately 20 cm above the soil surface</tissue>
    </source>
</reference>
<name>A0A0A9F2F2_ARUDO</name>
<reference evidence="1" key="2">
    <citation type="journal article" date="2015" name="Data Brief">
        <title>Shoot transcriptome of the giant reed, Arundo donax.</title>
        <authorList>
            <person name="Barrero R.A."/>
            <person name="Guerrero F.D."/>
            <person name="Moolhuijzen P."/>
            <person name="Goolsby J.A."/>
            <person name="Tidwell J."/>
            <person name="Bellgard S.E."/>
            <person name="Bellgard M.I."/>
        </authorList>
    </citation>
    <scope>NUCLEOTIDE SEQUENCE</scope>
    <source>
        <tissue evidence="1">Shoot tissue taken approximately 20 cm above the soil surface</tissue>
    </source>
</reference>
<organism evidence="1">
    <name type="scientific">Arundo donax</name>
    <name type="common">Giant reed</name>
    <name type="synonym">Donax arundinaceus</name>
    <dbReference type="NCBI Taxonomy" id="35708"/>
    <lineage>
        <taxon>Eukaryota</taxon>
        <taxon>Viridiplantae</taxon>
        <taxon>Streptophyta</taxon>
        <taxon>Embryophyta</taxon>
        <taxon>Tracheophyta</taxon>
        <taxon>Spermatophyta</taxon>
        <taxon>Magnoliopsida</taxon>
        <taxon>Liliopsida</taxon>
        <taxon>Poales</taxon>
        <taxon>Poaceae</taxon>
        <taxon>PACMAD clade</taxon>
        <taxon>Arundinoideae</taxon>
        <taxon>Arundineae</taxon>
        <taxon>Arundo</taxon>
    </lineage>
</organism>